<dbReference type="InterPro" id="IPR029063">
    <property type="entry name" value="SAM-dependent_MTases_sf"/>
</dbReference>
<dbReference type="Pfam" id="PF13649">
    <property type="entry name" value="Methyltransf_25"/>
    <property type="match status" value="1"/>
</dbReference>
<dbReference type="PANTHER" id="PTHR43464">
    <property type="entry name" value="METHYLTRANSFERASE"/>
    <property type="match status" value="1"/>
</dbReference>
<evidence type="ECO:0000256" key="3">
    <source>
        <dbReference type="ARBA" id="ARBA00022691"/>
    </source>
</evidence>
<dbReference type="RefSeq" id="WP_311664656.1">
    <property type="nucleotide sequence ID" value="NZ_JAVRHT010000033.1"/>
</dbReference>
<dbReference type="Gene3D" id="3.40.50.150">
    <property type="entry name" value="Vaccinia Virus protein VP39"/>
    <property type="match status" value="1"/>
</dbReference>
<dbReference type="EMBL" id="JAVRHT010000033">
    <property type="protein sequence ID" value="MDT0632607.1"/>
    <property type="molecule type" value="Genomic_DNA"/>
</dbReference>
<dbReference type="InterPro" id="IPR041698">
    <property type="entry name" value="Methyltransf_25"/>
</dbReference>
<organism evidence="5 6">
    <name type="scientific">Rubrivirga litoralis</name>
    <dbReference type="NCBI Taxonomy" id="3075598"/>
    <lineage>
        <taxon>Bacteria</taxon>
        <taxon>Pseudomonadati</taxon>
        <taxon>Rhodothermota</taxon>
        <taxon>Rhodothermia</taxon>
        <taxon>Rhodothermales</taxon>
        <taxon>Rubricoccaceae</taxon>
        <taxon>Rubrivirga</taxon>
    </lineage>
</organism>
<protein>
    <submittedName>
        <fullName evidence="5">TIGR04290 family methyltransferase</fullName>
    </submittedName>
</protein>
<evidence type="ECO:0000256" key="2">
    <source>
        <dbReference type="ARBA" id="ARBA00022679"/>
    </source>
</evidence>
<evidence type="ECO:0000313" key="5">
    <source>
        <dbReference type="EMBL" id="MDT0632607.1"/>
    </source>
</evidence>
<keyword evidence="2" id="KW-0808">Transferase</keyword>
<dbReference type="GO" id="GO:0032259">
    <property type="term" value="P:methylation"/>
    <property type="evidence" value="ECO:0007669"/>
    <property type="project" value="UniProtKB-KW"/>
</dbReference>
<comment type="caution">
    <text evidence="5">The sequence shown here is derived from an EMBL/GenBank/DDBJ whole genome shotgun (WGS) entry which is preliminary data.</text>
</comment>
<sequence length="267" mass="29152">MTLDTLQSAGPAAPSTAAERAVAERAPWFHNLHLPDGTQTAPDHPLGDFPAFKWREIAPHVPDDLSGWRVLDIGSNAGFYAFELARRGADVTGLELDPHYIAQAEWAAEQFGLADRVRFRQGTVYDLARMDETFDLVWFMGVFYHLRYPLLALDLVARAAERLVVFQTLTAPGEAAAAPPENLPIDAREQMAQPGWPQMAFIEHRLAGDPTNWWAPNAAACEALLRSAGLRVASRPGHEIWVAERAAEDPNAAARAAELQAVAGDGA</sequence>
<reference evidence="5 6" key="1">
    <citation type="submission" date="2023-09" db="EMBL/GenBank/DDBJ databases">
        <authorList>
            <person name="Rey-Velasco X."/>
        </authorList>
    </citation>
    <scope>NUCLEOTIDE SEQUENCE [LARGE SCALE GENOMIC DNA]</scope>
    <source>
        <strain evidence="5 6">F394</strain>
    </source>
</reference>
<keyword evidence="3" id="KW-0949">S-adenosyl-L-methionine</keyword>
<accession>A0ABU3BTJ1</accession>
<name>A0ABU3BTJ1_9BACT</name>
<feature type="domain" description="Methyltransferase" evidence="4">
    <location>
        <begin position="70"/>
        <end position="149"/>
    </location>
</feature>
<evidence type="ECO:0000256" key="1">
    <source>
        <dbReference type="ARBA" id="ARBA00022603"/>
    </source>
</evidence>
<dbReference type="GO" id="GO:0008168">
    <property type="term" value="F:methyltransferase activity"/>
    <property type="evidence" value="ECO:0007669"/>
    <property type="project" value="UniProtKB-KW"/>
</dbReference>
<dbReference type="Proteomes" id="UP001267426">
    <property type="component" value="Unassembled WGS sequence"/>
</dbReference>
<keyword evidence="1 5" id="KW-0489">Methyltransferase</keyword>
<dbReference type="NCBIfam" id="TIGR04290">
    <property type="entry name" value="meth_Rta_06860"/>
    <property type="match status" value="1"/>
</dbReference>
<dbReference type="PANTHER" id="PTHR43464:SF19">
    <property type="entry name" value="UBIQUINONE BIOSYNTHESIS O-METHYLTRANSFERASE, MITOCHONDRIAL"/>
    <property type="match status" value="1"/>
</dbReference>
<keyword evidence="6" id="KW-1185">Reference proteome</keyword>
<proteinExistence type="predicted"/>
<evidence type="ECO:0000313" key="6">
    <source>
        <dbReference type="Proteomes" id="UP001267426"/>
    </source>
</evidence>
<dbReference type="InterPro" id="IPR027554">
    <property type="entry name" value="Meth_Rta_06860"/>
</dbReference>
<evidence type="ECO:0000259" key="4">
    <source>
        <dbReference type="Pfam" id="PF13649"/>
    </source>
</evidence>
<gene>
    <name evidence="5" type="ORF">RM540_12675</name>
</gene>
<dbReference type="SUPFAM" id="SSF53335">
    <property type="entry name" value="S-adenosyl-L-methionine-dependent methyltransferases"/>
    <property type="match status" value="1"/>
</dbReference>
<dbReference type="CDD" id="cd02440">
    <property type="entry name" value="AdoMet_MTases"/>
    <property type="match status" value="1"/>
</dbReference>